<gene>
    <name evidence="1" type="ORF">CJ030_MR5G024792</name>
</gene>
<evidence type="ECO:0000313" key="2">
    <source>
        <dbReference type="Proteomes" id="UP000516437"/>
    </source>
</evidence>
<organism evidence="1 2">
    <name type="scientific">Morella rubra</name>
    <name type="common">Chinese bayberry</name>
    <dbReference type="NCBI Taxonomy" id="262757"/>
    <lineage>
        <taxon>Eukaryota</taxon>
        <taxon>Viridiplantae</taxon>
        <taxon>Streptophyta</taxon>
        <taxon>Embryophyta</taxon>
        <taxon>Tracheophyta</taxon>
        <taxon>Spermatophyta</taxon>
        <taxon>Magnoliopsida</taxon>
        <taxon>eudicotyledons</taxon>
        <taxon>Gunneridae</taxon>
        <taxon>Pentapetalae</taxon>
        <taxon>rosids</taxon>
        <taxon>fabids</taxon>
        <taxon>Fagales</taxon>
        <taxon>Myricaceae</taxon>
        <taxon>Morella</taxon>
    </lineage>
</organism>
<accession>A0A6A1VMR9</accession>
<comment type="caution">
    <text evidence="1">The sequence shown here is derived from an EMBL/GenBank/DDBJ whole genome shotgun (WGS) entry which is preliminary data.</text>
</comment>
<protein>
    <submittedName>
        <fullName evidence="1">Uncharacterized protein</fullName>
    </submittedName>
</protein>
<dbReference type="Proteomes" id="UP000516437">
    <property type="component" value="Chromosome 5"/>
</dbReference>
<keyword evidence="2" id="KW-1185">Reference proteome</keyword>
<evidence type="ECO:0000313" key="1">
    <source>
        <dbReference type="EMBL" id="KAB1213206.1"/>
    </source>
</evidence>
<dbReference type="OrthoDB" id="544175at2759"/>
<dbReference type="EMBL" id="RXIC02000023">
    <property type="protein sequence ID" value="KAB1213206.1"/>
    <property type="molecule type" value="Genomic_DNA"/>
</dbReference>
<name>A0A6A1VMR9_9ROSI</name>
<reference evidence="1 2" key="1">
    <citation type="journal article" date="2019" name="Plant Biotechnol. J.">
        <title>The red bayberry genome and genetic basis of sex determination.</title>
        <authorList>
            <person name="Jia H.M."/>
            <person name="Jia H.J."/>
            <person name="Cai Q.L."/>
            <person name="Wang Y."/>
            <person name="Zhao H.B."/>
            <person name="Yang W.F."/>
            <person name="Wang G.Y."/>
            <person name="Li Y.H."/>
            <person name="Zhan D.L."/>
            <person name="Shen Y.T."/>
            <person name="Niu Q.F."/>
            <person name="Chang L."/>
            <person name="Qiu J."/>
            <person name="Zhao L."/>
            <person name="Xie H.B."/>
            <person name="Fu W.Y."/>
            <person name="Jin J."/>
            <person name="Li X.W."/>
            <person name="Jiao Y."/>
            <person name="Zhou C.C."/>
            <person name="Tu T."/>
            <person name="Chai C.Y."/>
            <person name="Gao J.L."/>
            <person name="Fan L.J."/>
            <person name="van de Weg E."/>
            <person name="Wang J.Y."/>
            <person name="Gao Z.S."/>
        </authorList>
    </citation>
    <scope>NUCLEOTIDE SEQUENCE [LARGE SCALE GENOMIC DNA]</scope>
    <source>
        <tissue evidence="1">Leaves</tissue>
    </source>
</reference>
<sequence>MASVIASVSKQLDHVNKALAESSIAWPLCRNQEASSLEAGELRLEGGGAQGNNQAHCKIMYKAILLFLAKYAFYLNNKQEVNEVKSNLSQIGFDVASIHQMLSGLEGKVELLESKQEKPLQASSHLKSTRRNPYNNDLDTGNLSCLTLTTLM</sequence>
<proteinExistence type="predicted"/>
<dbReference type="AlphaFoldDB" id="A0A6A1VMR9"/>